<evidence type="ECO:0000256" key="1">
    <source>
        <dbReference type="SAM" id="SignalP"/>
    </source>
</evidence>
<dbReference type="PANTHER" id="PTHR45661">
    <property type="entry name" value="SURFACE ANTIGEN"/>
    <property type="match status" value="1"/>
</dbReference>
<sequence length="413" mass="44317">MRNKILSAAIGLGTALGLHAADKVTFAYEGLNYNILSEADKTCEVGRHDKNAQLSSVVIPETVEYNGTAYTVTALGDSAFYGNGYLTALKIPETVTVIKSCAISQTLRLFELRLPNSVTEVEPRGVYGNRSLYALWISTGMREINREAFNANPALTAIVIPEGIEIIHDEAFNYCSRATTLIISSTVTTISKMAFAGCSSLTNVKIPGNVQEIGNEAFSYCAKLATVTIEEASQPLKLGSDVFGHGIYTSNPNNDAWCRLKTLNLNRSWTCTATDVNGLPFSKRSTLQTINIGEAVSSIPDNSFAGCDNVTAININRDTAPYANSSVFSTQVFAGATLTVPESALEAYKANSLWGRFAKIEGTAESGIADIEADAAGITEYFDLCGRRIDGTPSAGIYIFRRADGSTGKVLIR</sequence>
<dbReference type="Proteomes" id="UP000244905">
    <property type="component" value="Unassembled WGS sequence"/>
</dbReference>
<keyword evidence="3" id="KW-1185">Reference proteome</keyword>
<dbReference type="RefSeq" id="WP_107031142.1">
    <property type="nucleotide sequence ID" value="NZ_CAPEJN010000026.1"/>
</dbReference>
<dbReference type="Pfam" id="PF13306">
    <property type="entry name" value="LRR_5"/>
    <property type="match status" value="2"/>
</dbReference>
<dbReference type="AlphaFoldDB" id="A0A2V1IU17"/>
<reference evidence="3" key="1">
    <citation type="submission" date="2018-02" db="EMBL/GenBank/DDBJ databases">
        <authorList>
            <person name="Clavel T."/>
            <person name="Strowig T."/>
        </authorList>
    </citation>
    <scope>NUCLEOTIDE SEQUENCE [LARGE SCALE GENOMIC DNA]</scope>
    <source>
        <strain evidence="3">DSM 103720</strain>
    </source>
</reference>
<dbReference type="SUPFAM" id="SSF52058">
    <property type="entry name" value="L domain-like"/>
    <property type="match status" value="2"/>
</dbReference>
<dbReference type="InterPro" id="IPR026906">
    <property type="entry name" value="LRR_5"/>
</dbReference>
<dbReference type="InterPro" id="IPR053139">
    <property type="entry name" value="Surface_bspA-like"/>
</dbReference>
<dbReference type="Gene3D" id="3.80.10.10">
    <property type="entry name" value="Ribonuclease Inhibitor"/>
    <property type="match status" value="3"/>
</dbReference>
<proteinExistence type="predicted"/>
<gene>
    <name evidence="2" type="ORF">C5O23_01275</name>
</gene>
<organism evidence="2 3">
    <name type="scientific">Duncaniella muris</name>
    <dbReference type="NCBI Taxonomy" id="2094150"/>
    <lineage>
        <taxon>Bacteria</taxon>
        <taxon>Pseudomonadati</taxon>
        <taxon>Bacteroidota</taxon>
        <taxon>Bacteroidia</taxon>
        <taxon>Bacteroidales</taxon>
        <taxon>Muribaculaceae</taxon>
        <taxon>Duncaniella</taxon>
    </lineage>
</organism>
<dbReference type="PANTHER" id="PTHR45661:SF3">
    <property type="entry name" value="IG-LIKE DOMAIN-CONTAINING PROTEIN"/>
    <property type="match status" value="1"/>
</dbReference>
<feature type="chain" id="PRO_5015966330" evidence="1">
    <location>
        <begin position="21"/>
        <end position="413"/>
    </location>
</feature>
<evidence type="ECO:0000313" key="2">
    <source>
        <dbReference type="EMBL" id="PWB04218.1"/>
    </source>
</evidence>
<dbReference type="GeneID" id="82524981"/>
<comment type="caution">
    <text evidence="2">The sequence shown here is derived from an EMBL/GenBank/DDBJ whole genome shotgun (WGS) entry which is preliminary data.</text>
</comment>
<keyword evidence="1" id="KW-0732">Signal</keyword>
<name>A0A2V1IU17_9BACT</name>
<accession>A0A2V1IU17</accession>
<evidence type="ECO:0000313" key="3">
    <source>
        <dbReference type="Proteomes" id="UP000244905"/>
    </source>
</evidence>
<protein>
    <submittedName>
        <fullName evidence="2">Leucine-rich repeat domain-containing protein</fullName>
    </submittedName>
</protein>
<feature type="signal peptide" evidence="1">
    <location>
        <begin position="1"/>
        <end position="20"/>
    </location>
</feature>
<dbReference type="InterPro" id="IPR032675">
    <property type="entry name" value="LRR_dom_sf"/>
</dbReference>
<dbReference type="EMBL" id="PUEC01000002">
    <property type="protein sequence ID" value="PWB04218.1"/>
    <property type="molecule type" value="Genomic_DNA"/>
</dbReference>